<accession>A0AAN9SIN2</accession>
<reference evidence="1 2" key="1">
    <citation type="submission" date="2024-01" db="EMBL/GenBank/DDBJ databases">
        <title>The genomes of 5 underutilized Papilionoideae crops provide insights into root nodulation and disease resistanc.</title>
        <authorList>
            <person name="Jiang F."/>
        </authorList>
    </citation>
    <scope>NUCLEOTIDE SEQUENCE [LARGE SCALE GENOMIC DNA]</scope>
    <source>
        <strain evidence="1">DUOXIRENSHENG_FW03</strain>
        <tissue evidence="1">Leaves</tissue>
    </source>
</reference>
<dbReference type="AlphaFoldDB" id="A0AAN9SIN2"/>
<evidence type="ECO:0000313" key="1">
    <source>
        <dbReference type="EMBL" id="KAK7397398.1"/>
    </source>
</evidence>
<proteinExistence type="predicted"/>
<protein>
    <submittedName>
        <fullName evidence="1">Uncharacterized protein</fullName>
    </submittedName>
</protein>
<organism evidence="1 2">
    <name type="scientific">Psophocarpus tetragonolobus</name>
    <name type="common">Winged bean</name>
    <name type="synonym">Dolichos tetragonolobus</name>
    <dbReference type="NCBI Taxonomy" id="3891"/>
    <lineage>
        <taxon>Eukaryota</taxon>
        <taxon>Viridiplantae</taxon>
        <taxon>Streptophyta</taxon>
        <taxon>Embryophyta</taxon>
        <taxon>Tracheophyta</taxon>
        <taxon>Spermatophyta</taxon>
        <taxon>Magnoliopsida</taxon>
        <taxon>eudicotyledons</taxon>
        <taxon>Gunneridae</taxon>
        <taxon>Pentapetalae</taxon>
        <taxon>rosids</taxon>
        <taxon>fabids</taxon>
        <taxon>Fabales</taxon>
        <taxon>Fabaceae</taxon>
        <taxon>Papilionoideae</taxon>
        <taxon>50 kb inversion clade</taxon>
        <taxon>NPAAA clade</taxon>
        <taxon>indigoferoid/millettioid clade</taxon>
        <taxon>Phaseoleae</taxon>
        <taxon>Psophocarpus</taxon>
    </lineage>
</organism>
<dbReference type="Proteomes" id="UP001386955">
    <property type="component" value="Unassembled WGS sequence"/>
</dbReference>
<comment type="caution">
    <text evidence="1">The sequence shown here is derived from an EMBL/GenBank/DDBJ whole genome shotgun (WGS) entry which is preliminary data.</text>
</comment>
<evidence type="ECO:0000313" key="2">
    <source>
        <dbReference type="Proteomes" id="UP001386955"/>
    </source>
</evidence>
<sequence length="70" mass="7902">MRSNELSGLYVFSLLTCMRICSYEGQEARSEEYIKRQKGGLKHKIGRGKEKGAGAESCGNYLERRGEKRG</sequence>
<keyword evidence="2" id="KW-1185">Reference proteome</keyword>
<name>A0AAN9SIN2_PSOTE</name>
<dbReference type="EMBL" id="JAYMYS010000004">
    <property type="protein sequence ID" value="KAK7397398.1"/>
    <property type="molecule type" value="Genomic_DNA"/>
</dbReference>
<gene>
    <name evidence="1" type="ORF">VNO78_18569</name>
</gene>